<accession>E4YF04</accession>
<reference evidence="3" key="1">
    <citation type="journal article" date="2010" name="Science">
        <title>Plasticity of animal genome architecture unmasked by rapid evolution of a pelagic tunicate.</title>
        <authorList>
            <person name="Denoeud F."/>
            <person name="Henriet S."/>
            <person name="Mungpakdee S."/>
            <person name="Aury J.M."/>
            <person name="Da Silva C."/>
            <person name="Brinkmann H."/>
            <person name="Mikhaleva J."/>
            <person name="Olsen L.C."/>
            <person name="Jubin C."/>
            <person name="Canestro C."/>
            <person name="Bouquet J.M."/>
            <person name="Danks G."/>
            <person name="Poulain J."/>
            <person name="Campsteijn C."/>
            <person name="Adamski M."/>
            <person name="Cross I."/>
            <person name="Yadetie F."/>
            <person name="Muffato M."/>
            <person name="Louis A."/>
            <person name="Butcher S."/>
            <person name="Tsagkogeorga G."/>
            <person name="Konrad A."/>
            <person name="Singh S."/>
            <person name="Jensen M.F."/>
            <person name="Cong E.H."/>
            <person name="Eikeseth-Otteraa H."/>
            <person name="Noel B."/>
            <person name="Anthouard V."/>
            <person name="Porcel B.M."/>
            <person name="Kachouri-Lafond R."/>
            <person name="Nishino A."/>
            <person name="Ugolini M."/>
            <person name="Chourrout P."/>
            <person name="Nishida H."/>
            <person name="Aasland R."/>
            <person name="Huzurbazar S."/>
            <person name="Westhof E."/>
            <person name="Delsuc F."/>
            <person name="Lehrach H."/>
            <person name="Reinhardt R."/>
            <person name="Weissenbach J."/>
            <person name="Roy S.W."/>
            <person name="Artiguenave F."/>
            <person name="Postlethwait J.H."/>
            <person name="Manak J.R."/>
            <person name="Thompson E.M."/>
            <person name="Jaillon O."/>
            <person name="Du Pasquier L."/>
            <person name="Boudinot P."/>
            <person name="Liberles D.A."/>
            <person name="Volff J.N."/>
            <person name="Philippe H."/>
            <person name="Lenhard B."/>
            <person name="Roest Crollius H."/>
            <person name="Wincker P."/>
            <person name="Chourrout D."/>
        </authorList>
    </citation>
    <scope>NUCLEOTIDE SEQUENCE [LARGE SCALE GENOMIC DNA]</scope>
</reference>
<name>E4YF04_OIKDI</name>
<dbReference type="EMBL" id="FN654475">
    <property type="protein sequence ID" value="CBY34091.1"/>
    <property type="molecule type" value="Genomic_DNA"/>
</dbReference>
<dbReference type="Gene3D" id="1.20.90.10">
    <property type="entry name" value="Phospholipase A2 domain"/>
    <property type="match status" value="1"/>
</dbReference>
<evidence type="ECO:0008006" key="4">
    <source>
        <dbReference type="Google" id="ProtNLM"/>
    </source>
</evidence>
<feature type="signal peptide" evidence="2">
    <location>
        <begin position="1"/>
        <end position="16"/>
    </location>
</feature>
<dbReference type="Proteomes" id="UP000011014">
    <property type="component" value="Unassembled WGS sequence"/>
</dbReference>
<keyword evidence="2" id="KW-0732">Signal</keyword>
<gene>
    <name evidence="3" type="ORF">GSOID_T00024085001</name>
</gene>
<feature type="chain" id="PRO_5003193446" description="Phospholipase A2 domain-containing protein" evidence="2">
    <location>
        <begin position="17"/>
        <end position="258"/>
    </location>
</feature>
<feature type="compositionally biased region" description="Basic residues" evidence="1">
    <location>
        <begin position="88"/>
        <end position="105"/>
    </location>
</feature>
<proteinExistence type="predicted"/>
<sequence length="258" mass="29384">MKLGLFFAASIKTVASQAGTDYSTDFDDLENFDDEELGSGFLRNSMINKRLANPFFNLIQDSNEDGNIMERASFRELLEERLFASSKTRPKKNRRERKEKRKRKEKREPVIINEYGIATNYVESPSEKMTGMGIIKEDGSKELKCLNQEGSCRRNHCECDKKLAEDLALHEMTLNPLNRREFGFEPEMACKKADSRSTSTSSATEQSCCGVYPNRFPFVSNRNQGESLRKCCLNKTYDPRKLACCPGHEVKTHGTCSV</sequence>
<dbReference type="GO" id="GO:0006644">
    <property type="term" value="P:phospholipid metabolic process"/>
    <property type="evidence" value="ECO:0007669"/>
    <property type="project" value="InterPro"/>
</dbReference>
<dbReference type="SUPFAM" id="SSF48619">
    <property type="entry name" value="Phospholipase A2, PLA2"/>
    <property type="match status" value="1"/>
</dbReference>
<dbReference type="InterPro" id="IPR036444">
    <property type="entry name" value="PLipase_A2_dom_sf"/>
</dbReference>
<protein>
    <recommendedName>
        <fullName evidence="4">Phospholipase A2 domain-containing protein</fullName>
    </recommendedName>
</protein>
<evidence type="ECO:0000313" key="3">
    <source>
        <dbReference type="EMBL" id="CBY34091.1"/>
    </source>
</evidence>
<dbReference type="GO" id="GO:0050482">
    <property type="term" value="P:arachidonate secretion"/>
    <property type="evidence" value="ECO:0007669"/>
    <property type="project" value="InterPro"/>
</dbReference>
<evidence type="ECO:0000256" key="1">
    <source>
        <dbReference type="SAM" id="MobiDB-lite"/>
    </source>
</evidence>
<dbReference type="GO" id="GO:0004623">
    <property type="term" value="F:phospholipase A2 activity"/>
    <property type="evidence" value="ECO:0007669"/>
    <property type="project" value="InterPro"/>
</dbReference>
<evidence type="ECO:0000256" key="2">
    <source>
        <dbReference type="SAM" id="SignalP"/>
    </source>
</evidence>
<organism evidence="3">
    <name type="scientific">Oikopleura dioica</name>
    <name type="common">Tunicate</name>
    <dbReference type="NCBI Taxonomy" id="34765"/>
    <lineage>
        <taxon>Eukaryota</taxon>
        <taxon>Metazoa</taxon>
        <taxon>Chordata</taxon>
        <taxon>Tunicata</taxon>
        <taxon>Appendicularia</taxon>
        <taxon>Copelata</taxon>
        <taxon>Oikopleuridae</taxon>
        <taxon>Oikopleura</taxon>
    </lineage>
</organism>
<dbReference type="AlphaFoldDB" id="E4YF04"/>
<feature type="region of interest" description="Disordered" evidence="1">
    <location>
        <begin position="85"/>
        <end position="107"/>
    </location>
</feature>